<protein>
    <recommendedName>
        <fullName evidence="9">Transport permease protein</fullName>
    </recommendedName>
</protein>
<evidence type="ECO:0000256" key="3">
    <source>
        <dbReference type="ARBA" id="ARBA00022448"/>
    </source>
</evidence>
<gene>
    <name evidence="11" type="ORF">E1H14_09035</name>
</gene>
<dbReference type="EMBL" id="SMRS01000006">
    <property type="protein sequence ID" value="KAA0874406.1"/>
    <property type="molecule type" value="Genomic_DNA"/>
</dbReference>
<feature type="transmembrane region" description="Helical" evidence="9">
    <location>
        <begin position="240"/>
        <end position="257"/>
    </location>
</feature>
<dbReference type="GO" id="GO:0015774">
    <property type="term" value="P:polysaccharide transport"/>
    <property type="evidence" value="ECO:0007669"/>
    <property type="project" value="UniProtKB-KW"/>
</dbReference>
<evidence type="ECO:0000256" key="2">
    <source>
        <dbReference type="ARBA" id="ARBA00007783"/>
    </source>
</evidence>
<keyword evidence="3 9" id="KW-0813">Transport</keyword>
<keyword evidence="7" id="KW-0762">Sugar transport</keyword>
<keyword evidence="8 9" id="KW-0472">Membrane</keyword>
<accession>A0A5A9W105</accession>
<dbReference type="PANTHER" id="PTHR30413">
    <property type="entry name" value="INNER MEMBRANE TRANSPORT PERMEASE"/>
    <property type="match status" value="1"/>
</dbReference>
<feature type="transmembrane region" description="Helical" evidence="9">
    <location>
        <begin position="178"/>
        <end position="197"/>
    </location>
</feature>
<feature type="transmembrane region" description="Helical" evidence="9">
    <location>
        <begin position="71"/>
        <end position="89"/>
    </location>
</feature>
<dbReference type="GO" id="GO:0140359">
    <property type="term" value="F:ABC-type transporter activity"/>
    <property type="evidence" value="ECO:0007669"/>
    <property type="project" value="InterPro"/>
</dbReference>
<keyword evidence="4 9" id="KW-1003">Cell membrane</keyword>
<dbReference type="RefSeq" id="WP_149391139.1">
    <property type="nucleotide sequence ID" value="NZ_SMRS01000006.1"/>
</dbReference>
<dbReference type="OrthoDB" id="9786910at2"/>
<keyword evidence="7" id="KW-0625">Polysaccharide transport</keyword>
<dbReference type="GO" id="GO:0015920">
    <property type="term" value="P:lipopolysaccharide transport"/>
    <property type="evidence" value="ECO:0007669"/>
    <property type="project" value="TreeGrafter"/>
</dbReference>
<sequence>MPNKVQKYLKKIINDKEALIGLVFYEFKKQYLGSYVGVIWVFLQPIFYMLVIMFVLTLGMRANLTQNNENFALWLLLGLIVWFFISESIRKGAECVVRSSYLVKKPGFTIEYLPIISVIAASMTHIVLFVILIFALLVNDIYPTIYWVQIPYFMILGVLLVSGFVFLLSALRVFVKDISNIVIIIMQFLFWTTPIFWSTDLVPERFKILLSINPFHYIIDGYRSSIFKNEWVLLNVTQNLFFLMWVLLVLSLGLFLFRRLKAHFADML</sequence>
<dbReference type="AlphaFoldDB" id="A0A5A9W105"/>
<dbReference type="PANTHER" id="PTHR30413:SF10">
    <property type="entry name" value="CAPSULE POLYSACCHARIDE EXPORT INNER-MEMBRANE PROTEIN CTRC"/>
    <property type="match status" value="1"/>
</dbReference>
<feature type="transmembrane region" description="Helical" evidence="9">
    <location>
        <begin position="110"/>
        <end position="138"/>
    </location>
</feature>
<comment type="subcellular location">
    <subcellularLocation>
        <location evidence="9">Cell inner membrane</location>
        <topology evidence="9">Multi-pass membrane protein</topology>
    </subcellularLocation>
    <subcellularLocation>
        <location evidence="1">Cell membrane</location>
        <topology evidence="1">Multi-pass membrane protein</topology>
    </subcellularLocation>
</comment>
<organism evidence="11 12">
    <name type="scientific">Nitrincola tapanii</name>
    <dbReference type="NCBI Taxonomy" id="1708751"/>
    <lineage>
        <taxon>Bacteria</taxon>
        <taxon>Pseudomonadati</taxon>
        <taxon>Pseudomonadota</taxon>
        <taxon>Gammaproteobacteria</taxon>
        <taxon>Oceanospirillales</taxon>
        <taxon>Oceanospirillaceae</taxon>
        <taxon>Nitrincola</taxon>
    </lineage>
</organism>
<evidence type="ECO:0000259" key="10">
    <source>
        <dbReference type="PROSITE" id="PS51012"/>
    </source>
</evidence>
<dbReference type="PROSITE" id="PS51012">
    <property type="entry name" value="ABC_TM2"/>
    <property type="match status" value="1"/>
</dbReference>
<evidence type="ECO:0000256" key="9">
    <source>
        <dbReference type="RuleBase" id="RU361157"/>
    </source>
</evidence>
<evidence type="ECO:0000256" key="5">
    <source>
        <dbReference type="ARBA" id="ARBA00022692"/>
    </source>
</evidence>
<dbReference type="Pfam" id="PF01061">
    <property type="entry name" value="ABC2_membrane"/>
    <property type="match status" value="1"/>
</dbReference>
<dbReference type="InterPro" id="IPR047817">
    <property type="entry name" value="ABC2_TM_bact-type"/>
</dbReference>
<evidence type="ECO:0000256" key="7">
    <source>
        <dbReference type="ARBA" id="ARBA00023047"/>
    </source>
</evidence>
<feature type="transmembrane region" description="Helical" evidence="9">
    <location>
        <begin position="35"/>
        <end position="59"/>
    </location>
</feature>
<proteinExistence type="inferred from homology"/>
<comment type="caution">
    <text evidence="11">The sequence shown here is derived from an EMBL/GenBank/DDBJ whole genome shotgun (WGS) entry which is preliminary data.</text>
</comment>
<keyword evidence="6 9" id="KW-1133">Transmembrane helix</keyword>
<dbReference type="GO" id="GO:0005886">
    <property type="term" value="C:plasma membrane"/>
    <property type="evidence" value="ECO:0007669"/>
    <property type="project" value="UniProtKB-SubCell"/>
</dbReference>
<reference evidence="11 12" key="1">
    <citation type="submission" date="2019-03" db="EMBL/GenBank/DDBJ databases">
        <title>Nitrincola sp. nov. isolated from an Indian soda lake.</title>
        <authorList>
            <person name="Joshi A."/>
            <person name="Thite S.V."/>
            <person name="Joseph N."/>
            <person name="Dhotre D."/>
            <person name="Moorthy M."/>
            <person name="Shouche Y.S."/>
        </authorList>
    </citation>
    <scope>NUCLEOTIDE SEQUENCE [LARGE SCALE GENOMIC DNA]</scope>
    <source>
        <strain evidence="11 12">MEB193</strain>
    </source>
</reference>
<name>A0A5A9W105_9GAMM</name>
<keyword evidence="12" id="KW-1185">Reference proteome</keyword>
<evidence type="ECO:0000256" key="6">
    <source>
        <dbReference type="ARBA" id="ARBA00022989"/>
    </source>
</evidence>
<feature type="transmembrane region" description="Helical" evidence="9">
    <location>
        <begin position="150"/>
        <end position="171"/>
    </location>
</feature>
<dbReference type="Proteomes" id="UP000325302">
    <property type="component" value="Unassembled WGS sequence"/>
</dbReference>
<dbReference type="InterPro" id="IPR013525">
    <property type="entry name" value="ABC2_TM"/>
</dbReference>
<evidence type="ECO:0000256" key="1">
    <source>
        <dbReference type="ARBA" id="ARBA00004651"/>
    </source>
</evidence>
<evidence type="ECO:0000256" key="4">
    <source>
        <dbReference type="ARBA" id="ARBA00022475"/>
    </source>
</evidence>
<evidence type="ECO:0000313" key="11">
    <source>
        <dbReference type="EMBL" id="KAA0874406.1"/>
    </source>
</evidence>
<evidence type="ECO:0000313" key="12">
    <source>
        <dbReference type="Proteomes" id="UP000325302"/>
    </source>
</evidence>
<feature type="domain" description="ABC transmembrane type-2" evidence="10">
    <location>
        <begin position="36"/>
        <end position="260"/>
    </location>
</feature>
<evidence type="ECO:0000256" key="8">
    <source>
        <dbReference type="ARBA" id="ARBA00023136"/>
    </source>
</evidence>
<keyword evidence="5 9" id="KW-0812">Transmembrane</keyword>
<comment type="similarity">
    <text evidence="2 9">Belongs to the ABC-2 integral membrane protein family.</text>
</comment>